<evidence type="ECO:0008006" key="3">
    <source>
        <dbReference type="Google" id="ProtNLM"/>
    </source>
</evidence>
<proteinExistence type="predicted"/>
<dbReference type="OrthoDB" id="4725864at2"/>
<keyword evidence="2" id="KW-1185">Reference proteome</keyword>
<reference evidence="1 2" key="1">
    <citation type="submission" date="2019-04" db="EMBL/GenBank/DDBJ databases">
        <authorList>
            <person name="Jiang L."/>
        </authorList>
    </citation>
    <scope>NUCLEOTIDE SEQUENCE [LARGE SCALE GENOMIC DNA]</scope>
    <source>
        <strain evidence="1 2">YIM 131861</strain>
    </source>
</reference>
<protein>
    <recommendedName>
        <fullName evidence="3">DUF86 domain-containing protein</fullName>
    </recommendedName>
</protein>
<name>A0A4S4FU31_9MICO</name>
<dbReference type="RefSeq" id="WP_136424117.1">
    <property type="nucleotide sequence ID" value="NZ_SSSN01000005.1"/>
</dbReference>
<comment type="caution">
    <text evidence="1">The sequence shown here is derived from an EMBL/GenBank/DDBJ whole genome shotgun (WGS) entry which is preliminary data.</text>
</comment>
<organism evidence="1 2">
    <name type="scientific">Orlajensenia flava</name>
    <dbReference type="NCBI Taxonomy" id="2565934"/>
    <lineage>
        <taxon>Bacteria</taxon>
        <taxon>Bacillati</taxon>
        <taxon>Actinomycetota</taxon>
        <taxon>Actinomycetes</taxon>
        <taxon>Micrococcales</taxon>
        <taxon>Microbacteriaceae</taxon>
        <taxon>Orlajensenia</taxon>
    </lineage>
</organism>
<accession>A0A4S4FU31</accession>
<dbReference type="EMBL" id="SSSN01000005">
    <property type="protein sequence ID" value="THG34319.1"/>
    <property type="molecule type" value="Genomic_DNA"/>
</dbReference>
<gene>
    <name evidence="1" type="ORF">E6C70_08515</name>
</gene>
<dbReference type="Proteomes" id="UP000307380">
    <property type="component" value="Unassembled WGS sequence"/>
</dbReference>
<dbReference type="AlphaFoldDB" id="A0A4S4FU31"/>
<evidence type="ECO:0000313" key="1">
    <source>
        <dbReference type="EMBL" id="THG34319.1"/>
    </source>
</evidence>
<evidence type="ECO:0000313" key="2">
    <source>
        <dbReference type="Proteomes" id="UP000307380"/>
    </source>
</evidence>
<sequence>MAAILDDIRRFSVTAARVVSRGRARFLDPDDDDQRRIARSVVMDLSTAADRLPASFRDSHASVDWPGIRATRTFIAHDHARSSPAVTAQLKEATTIGARSAARSSVRTEGRNAGIPKLRIWACPTRRRRSA</sequence>